<keyword evidence="2" id="KW-0732">Signal</keyword>
<evidence type="ECO:0000313" key="4">
    <source>
        <dbReference type="Proteomes" id="UP001180020"/>
    </source>
</evidence>
<protein>
    <submittedName>
        <fullName evidence="3">Uncharacterized protein</fullName>
    </submittedName>
</protein>
<dbReference type="Proteomes" id="UP001180020">
    <property type="component" value="Unassembled WGS sequence"/>
</dbReference>
<comment type="caution">
    <text evidence="3">The sequence shown here is derived from an EMBL/GenBank/DDBJ whole genome shotgun (WGS) entry which is preliminary data.</text>
</comment>
<evidence type="ECO:0000256" key="1">
    <source>
        <dbReference type="SAM" id="MobiDB-lite"/>
    </source>
</evidence>
<dbReference type="AlphaFoldDB" id="A0AAV9FCU2"/>
<feature type="signal peptide" evidence="2">
    <location>
        <begin position="1"/>
        <end position="26"/>
    </location>
</feature>
<feature type="compositionally biased region" description="Low complexity" evidence="1">
    <location>
        <begin position="29"/>
        <end position="46"/>
    </location>
</feature>
<accession>A0AAV9FCU2</accession>
<reference evidence="3" key="2">
    <citation type="submission" date="2023-06" db="EMBL/GenBank/DDBJ databases">
        <authorList>
            <person name="Ma L."/>
            <person name="Liu K.-W."/>
            <person name="Li Z."/>
            <person name="Hsiao Y.-Y."/>
            <person name="Qi Y."/>
            <person name="Fu T."/>
            <person name="Tang G."/>
            <person name="Zhang D."/>
            <person name="Sun W.-H."/>
            <person name="Liu D.-K."/>
            <person name="Li Y."/>
            <person name="Chen G.-Z."/>
            <person name="Liu X.-D."/>
            <person name="Liao X.-Y."/>
            <person name="Jiang Y.-T."/>
            <person name="Yu X."/>
            <person name="Hao Y."/>
            <person name="Huang J."/>
            <person name="Zhao X.-W."/>
            <person name="Ke S."/>
            <person name="Chen Y.-Y."/>
            <person name="Wu W.-L."/>
            <person name="Hsu J.-L."/>
            <person name="Lin Y.-F."/>
            <person name="Huang M.-D."/>
            <person name="Li C.-Y."/>
            <person name="Huang L."/>
            <person name="Wang Z.-W."/>
            <person name="Zhao X."/>
            <person name="Zhong W.-Y."/>
            <person name="Peng D.-H."/>
            <person name="Ahmad S."/>
            <person name="Lan S."/>
            <person name="Zhang J.-S."/>
            <person name="Tsai W.-C."/>
            <person name="Van De Peer Y."/>
            <person name="Liu Z.-J."/>
        </authorList>
    </citation>
    <scope>NUCLEOTIDE SEQUENCE</scope>
    <source>
        <strain evidence="3">CP</strain>
        <tissue evidence="3">Leaves</tissue>
    </source>
</reference>
<feature type="compositionally biased region" description="Pro residues" evidence="1">
    <location>
        <begin position="47"/>
        <end position="59"/>
    </location>
</feature>
<dbReference type="EMBL" id="JAUJYO010000002">
    <property type="protein sequence ID" value="KAK1322713.1"/>
    <property type="molecule type" value="Genomic_DNA"/>
</dbReference>
<name>A0AAV9FCU2_ACOCL</name>
<feature type="region of interest" description="Disordered" evidence="1">
    <location>
        <begin position="29"/>
        <end position="59"/>
    </location>
</feature>
<evidence type="ECO:0000256" key="2">
    <source>
        <dbReference type="SAM" id="SignalP"/>
    </source>
</evidence>
<sequence>MPPNHTSFALSATSLLRHLLFTAADALSSTSTSPLSTAPTPSAASPPANPPKISPAPQPGSPILLAVPFDSLSGGRNYFCGVKFGGLSLLCSNTTDPIFAYPPKRIYTAKPFETV</sequence>
<feature type="chain" id="PRO_5043956365" evidence="2">
    <location>
        <begin position="27"/>
        <end position="115"/>
    </location>
</feature>
<proteinExistence type="predicted"/>
<organism evidence="3 4">
    <name type="scientific">Acorus calamus</name>
    <name type="common">Sweet flag</name>
    <dbReference type="NCBI Taxonomy" id="4465"/>
    <lineage>
        <taxon>Eukaryota</taxon>
        <taxon>Viridiplantae</taxon>
        <taxon>Streptophyta</taxon>
        <taxon>Embryophyta</taxon>
        <taxon>Tracheophyta</taxon>
        <taxon>Spermatophyta</taxon>
        <taxon>Magnoliopsida</taxon>
        <taxon>Liliopsida</taxon>
        <taxon>Acoraceae</taxon>
        <taxon>Acorus</taxon>
    </lineage>
</organism>
<evidence type="ECO:0000313" key="3">
    <source>
        <dbReference type="EMBL" id="KAK1322713.1"/>
    </source>
</evidence>
<gene>
    <name evidence="3" type="ORF">QJS10_CPA02g00765</name>
</gene>
<reference evidence="3" key="1">
    <citation type="journal article" date="2023" name="Nat. Commun.">
        <title>Diploid and tetraploid genomes of Acorus and the evolution of monocots.</title>
        <authorList>
            <person name="Ma L."/>
            <person name="Liu K.W."/>
            <person name="Li Z."/>
            <person name="Hsiao Y.Y."/>
            <person name="Qi Y."/>
            <person name="Fu T."/>
            <person name="Tang G.D."/>
            <person name="Zhang D."/>
            <person name="Sun W.H."/>
            <person name="Liu D.K."/>
            <person name="Li Y."/>
            <person name="Chen G.Z."/>
            <person name="Liu X.D."/>
            <person name="Liao X.Y."/>
            <person name="Jiang Y.T."/>
            <person name="Yu X."/>
            <person name="Hao Y."/>
            <person name="Huang J."/>
            <person name="Zhao X.W."/>
            <person name="Ke S."/>
            <person name="Chen Y.Y."/>
            <person name="Wu W.L."/>
            <person name="Hsu J.L."/>
            <person name="Lin Y.F."/>
            <person name="Huang M.D."/>
            <person name="Li C.Y."/>
            <person name="Huang L."/>
            <person name="Wang Z.W."/>
            <person name="Zhao X."/>
            <person name="Zhong W.Y."/>
            <person name="Peng D.H."/>
            <person name="Ahmad S."/>
            <person name="Lan S."/>
            <person name="Zhang J.S."/>
            <person name="Tsai W.C."/>
            <person name="Van de Peer Y."/>
            <person name="Liu Z.J."/>
        </authorList>
    </citation>
    <scope>NUCLEOTIDE SEQUENCE</scope>
    <source>
        <strain evidence="3">CP</strain>
    </source>
</reference>
<keyword evidence="4" id="KW-1185">Reference proteome</keyword>